<dbReference type="AlphaFoldDB" id="A0A317SX54"/>
<feature type="region of interest" description="Disordered" evidence="1">
    <location>
        <begin position="63"/>
        <end position="115"/>
    </location>
</feature>
<dbReference type="OrthoDB" id="5396802at2759"/>
<gene>
    <name evidence="2" type="ORF">C7212DRAFT_361836</name>
</gene>
<evidence type="ECO:0000256" key="1">
    <source>
        <dbReference type="SAM" id="MobiDB-lite"/>
    </source>
</evidence>
<comment type="caution">
    <text evidence="2">The sequence shown here is derived from an EMBL/GenBank/DDBJ whole genome shotgun (WGS) entry which is preliminary data.</text>
</comment>
<evidence type="ECO:0000313" key="3">
    <source>
        <dbReference type="Proteomes" id="UP000246991"/>
    </source>
</evidence>
<feature type="region of interest" description="Disordered" evidence="1">
    <location>
        <begin position="225"/>
        <end position="309"/>
    </location>
</feature>
<organism evidence="2 3">
    <name type="scientific">Tuber magnatum</name>
    <name type="common">white Piedmont truffle</name>
    <dbReference type="NCBI Taxonomy" id="42249"/>
    <lineage>
        <taxon>Eukaryota</taxon>
        <taxon>Fungi</taxon>
        <taxon>Dikarya</taxon>
        <taxon>Ascomycota</taxon>
        <taxon>Pezizomycotina</taxon>
        <taxon>Pezizomycetes</taxon>
        <taxon>Pezizales</taxon>
        <taxon>Tuberaceae</taxon>
        <taxon>Tuber</taxon>
    </lineage>
</organism>
<protein>
    <submittedName>
        <fullName evidence="2">Uncharacterized protein</fullName>
    </submittedName>
</protein>
<sequence>MRQKAFTRPAPIKTNIPPKIEAAVVTTTAGTTAAKKPLPVYSSLAPLSPRTELELRRSCSGLFSSRSATSAPSPRPDGGSPSVPANAARSFTRTANDKFETSLESNTDISPESPPLKDLVRVHTMVKPPTPPSSNGTVAPYNFSKTALARKMSLSEARKIRTPSPPASTALNLGANSRAPPHTPARTPEPPMELINPEEIGQAKSFESSAIQVPVGLKRKPSLIRVTPRPKTSGGAESRTNEWVRQELERRRNESGNEREKLVLFPRPNTSHSMKRDPLPKELAERPLPPLPQTPTRRKTMGNVGGPLRSLRRQLTVFFGRRKDRYAQGSTVPSRVAS</sequence>
<proteinExistence type="predicted"/>
<evidence type="ECO:0000313" key="2">
    <source>
        <dbReference type="EMBL" id="PWW79018.1"/>
    </source>
</evidence>
<reference evidence="2 3" key="1">
    <citation type="submission" date="2018-03" db="EMBL/GenBank/DDBJ databases">
        <title>Genomes of Pezizomycetes fungi and the evolution of truffles.</title>
        <authorList>
            <person name="Murat C."/>
            <person name="Payen T."/>
            <person name="Noel B."/>
            <person name="Kuo A."/>
            <person name="Martin F.M."/>
        </authorList>
    </citation>
    <scope>NUCLEOTIDE SEQUENCE [LARGE SCALE GENOMIC DNA]</scope>
    <source>
        <strain evidence="2">091103-1</strain>
    </source>
</reference>
<feature type="compositionally biased region" description="Basic and acidic residues" evidence="1">
    <location>
        <begin position="274"/>
        <end position="285"/>
    </location>
</feature>
<name>A0A317SX54_9PEZI</name>
<dbReference type="EMBL" id="PYWC01000011">
    <property type="protein sequence ID" value="PWW79018.1"/>
    <property type="molecule type" value="Genomic_DNA"/>
</dbReference>
<feature type="region of interest" description="Disordered" evidence="1">
    <location>
        <begin position="154"/>
        <end position="189"/>
    </location>
</feature>
<keyword evidence="3" id="KW-1185">Reference proteome</keyword>
<feature type="compositionally biased region" description="Basic and acidic residues" evidence="1">
    <location>
        <begin position="239"/>
        <end position="262"/>
    </location>
</feature>
<accession>A0A317SX54</accession>
<dbReference type="Proteomes" id="UP000246991">
    <property type="component" value="Unassembled WGS sequence"/>
</dbReference>